<dbReference type="EMBL" id="FNPB01000006">
    <property type="protein sequence ID" value="SDY09978.1"/>
    <property type="molecule type" value="Genomic_DNA"/>
</dbReference>
<dbReference type="GO" id="GO:0000155">
    <property type="term" value="F:phosphorelay sensor kinase activity"/>
    <property type="evidence" value="ECO:0007669"/>
    <property type="project" value="InterPro"/>
</dbReference>
<dbReference type="PRINTS" id="PR00344">
    <property type="entry name" value="BCTRLSENSOR"/>
</dbReference>
<evidence type="ECO:0000256" key="7">
    <source>
        <dbReference type="PROSITE-ProRule" id="PRU00169"/>
    </source>
</evidence>
<dbReference type="InterPro" id="IPR013767">
    <property type="entry name" value="PAS_fold"/>
</dbReference>
<dbReference type="SUPFAM" id="SSF52172">
    <property type="entry name" value="CheY-like"/>
    <property type="match status" value="1"/>
</dbReference>
<dbReference type="CDD" id="cd00075">
    <property type="entry name" value="HATPase"/>
    <property type="match status" value="1"/>
</dbReference>
<dbReference type="InterPro" id="IPR001789">
    <property type="entry name" value="Sig_transdc_resp-reg_receiver"/>
</dbReference>
<dbReference type="InterPro" id="IPR004358">
    <property type="entry name" value="Sig_transdc_His_kin-like_C"/>
</dbReference>
<dbReference type="RefSeq" id="WP_089767244.1">
    <property type="nucleotide sequence ID" value="NZ_FNPB01000006.1"/>
</dbReference>
<dbReference type="Pfam" id="PF00072">
    <property type="entry name" value="Response_reg"/>
    <property type="match status" value="1"/>
</dbReference>
<evidence type="ECO:0000256" key="5">
    <source>
        <dbReference type="ARBA" id="ARBA00022777"/>
    </source>
</evidence>
<dbReference type="InterPro" id="IPR003661">
    <property type="entry name" value="HisK_dim/P_dom"/>
</dbReference>
<evidence type="ECO:0000313" key="14">
    <source>
        <dbReference type="Proteomes" id="UP000199170"/>
    </source>
</evidence>
<evidence type="ECO:0000256" key="6">
    <source>
        <dbReference type="ARBA" id="ARBA00023012"/>
    </source>
</evidence>
<dbReference type="InterPro" id="IPR035965">
    <property type="entry name" value="PAS-like_dom_sf"/>
</dbReference>
<comment type="catalytic activity">
    <reaction evidence="1">
        <text>ATP + protein L-histidine = ADP + protein N-phospho-L-histidine.</text>
        <dbReference type="EC" id="2.7.13.3"/>
    </reaction>
</comment>
<dbReference type="InterPro" id="IPR011006">
    <property type="entry name" value="CheY-like_superfamily"/>
</dbReference>
<keyword evidence="14" id="KW-1185">Reference proteome</keyword>
<comment type="caution">
    <text evidence="7">Lacks conserved residue(s) required for the propagation of feature annotation.</text>
</comment>
<dbReference type="Pfam" id="PF00989">
    <property type="entry name" value="PAS"/>
    <property type="match status" value="1"/>
</dbReference>
<feature type="domain" description="PAC" evidence="12">
    <location>
        <begin position="211"/>
        <end position="263"/>
    </location>
</feature>
<dbReference type="Gene3D" id="3.30.565.10">
    <property type="entry name" value="Histidine kinase-like ATPase, C-terminal domain"/>
    <property type="match status" value="1"/>
</dbReference>
<keyword evidence="6" id="KW-0902">Two-component regulatory system</keyword>
<dbReference type="AlphaFoldDB" id="A0A1H3H4Y4"/>
<feature type="domain" description="Response regulatory" evidence="10">
    <location>
        <begin position="6"/>
        <end position="124"/>
    </location>
</feature>
<keyword evidence="3" id="KW-0597">Phosphoprotein</keyword>
<dbReference type="Pfam" id="PF02518">
    <property type="entry name" value="HATPase_c"/>
    <property type="match status" value="1"/>
</dbReference>
<dbReference type="Gene3D" id="3.30.450.20">
    <property type="entry name" value="PAS domain"/>
    <property type="match status" value="2"/>
</dbReference>
<feature type="domain" description="Histidine kinase" evidence="9">
    <location>
        <begin position="397"/>
        <end position="584"/>
    </location>
</feature>
<evidence type="ECO:0000259" key="12">
    <source>
        <dbReference type="PROSITE" id="PS50113"/>
    </source>
</evidence>
<dbReference type="PROSITE" id="PS50113">
    <property type="entry name" value="PAC"/>
    <property type="match status" value="2"/>
</dbReference>
<dbReference type="InterPro" id="IPR036097">
    <property type="entry name" value="HisK_dim/P_sf"/>
</dbReference>
<evidence type="ECO:0000256" key="8">
    <source>
        <dbReference type="SAM" id="Coils"/>
    </source>
</evidence>
<dbReference type="Pfam" id="PF08448">
    <property type="entry name" value="PAS_4"/>
    <property type="match status" value="1"/>
</dbReference>
<dbReference type="PROSITE" id="PS50112">
    <property type="entry name" value="PAS"/>
    <property type="match status" value="2"/>
</dbReference>
<evidence type="ECO:0000256" key="2">
    <source>
        <dbReference type="ARBA" id="ARBA00012438"/>
    </source>
</evidence>
<feature type="domain" description="PAS" evidence="11">
    <location>
        <begin position="264"/>
        <end position="334"/>
    </location>
</feature>
<dbReference type="SMART" id="SM00086">
    <property type="entry name" value="PAC"/>
    <property type="match status" value="2"/>
</dbReference>
<evidence type="ECO:0000256" key="1">
    <source>
        <dbReference type="ARBA" id="ARBA00000085"/>
    </source>
</evidence>
<dbReference type="OrthoDB" id="8127at2157"/>
<dbReference type="InterPro" id="IPR001610">
    <property type="entry name" value="PAC"/>
</dbReference>
<feature type="domain" description="PAS" evidence="11">
    <location>
        <begin position="138"/>
        <end position="184"/>
    </location>
</feature>
<dbReference type="SMART" id="SM00388">
    <property type="entry name" value="HisKA"/>
    <property type="match status" value="1"/>
</dbReference>
<dbReference type="SMART" id="SM00091">
    <property type="entry name" value="PAS"/>
    <property type="match status" value="2"/>
</dbReference>
<dbReference type="SMART" id="SM00448">
    <property type="entry name" value="REC"/>
    <property type="match status" value="1"/>
</dbReference>
<protein>
    <recommendedName>
        <fullName evidence="2">histidine kinase</fullName>
        <ecNumber evidence="2">2.7.13.3</ecNumber>
    </recommendedName>
</protein>
<dbReference type="SUPFAM" id="SSF55874">
    <property type="entry name" value="ATPase domain of HSP90 chaperone/DNA topoisomerase II/histidine kinase"/>
    <property type="match status" value="1"/>
</dbReference>
<evidence type="ECO:0000259" key="9">
    <source>
        <dbReference type="PROSITE" id="PS50109"/>
    </source>
</evidence>
<dbReference type="CDD" id="cd00082">
    <property type="entry name" value="HisKA"/>
    <property type="match status" value="1"/>
</dbReference>
<keyword evidence="8" id="KW-0175">Coiled coil</keyword>
<dbReference type="STRING" id="660517.SAMN04487946_106140"/>
<dbReference type="GO" id="GO:0006355">
    <property type="term" value="P:regulation of DNA-templated transcription"/>
    <property type="evidence" value="ECO:0007669"/>
    <property type="project" value="InterPro"/>
</dbReference>
<evidence type="ECO:0000313" key="13">
    <source>
        <dbReference type="EMBL" id="SDY09978.1"/>
    </source>
</evidence>
<dbReference type="Gene3D" id="1.10.287.130">
    <property type="match status" value="1"/>
</dbReference>
<keyword evidence="5 13" id="KW-0418">Kinase</keyword>
<dbReference type="EC" id="2.7.13.3" evidence="2"/>
<dbReference type="InterPro" id="IPR000014">
    <property type="entry name" value="PAS"/>
</dbReference>
<organism evidence="13 14">
    <name type="scientific">Halobellus clavatus</name>
    <dbReference type="NCBI Taxonomy" id="660517"/>
    <lineage>
        <taxon>Archaea</taxon>
        <taxon>Methanobacteriati</taxon>
        <taxon>Methanobacteriota</taxon>
        <taxon>Stenosarchaea group</taxon>
        <taxon>Halobacteria</taxon>
        <taxon>Halobacteriales</taxon>
        <taxon>Haloferacaceae</taxon>
        <taxon>Halobellus</taxon>
    </lineage>
</organism>
<dbReference type="Pfam" id="PF00512">
    <property type="entry name" value="HisKA"/>
    <property type="match status" value="1"/>
</dbReference>
<evidence type="ECO:0000256" key="4">
    <source>
        <dbReference type="ARBA" id="ARBA00022679"/>
    </source>
</evidence>
<dbReference type="InterPro" id="IPR003594">
    <property type="entry name" value="HATPase_dom"/>
</dbReference>
<accession>A0A1H3H4Y4</accession>
<dbReference type="NCBIfam" id="TIGR00229">
    <property type="entry name" value="sensory_box"/>
    <property type="match status" value="2"/>
</dbReference>
<dbReference type="InterPro" id="IPR013656">
    <property type="entry name" value="PAS_4"/>
</dbReference>
<proteinExistence type="predicted"/>
<dbReference type="CDD" id="cd00130">
    <property type="entry name" value="PAS"/>
    <property type="match status" value="2"/>
</dbReference>
<dbReference type="InterPro" id="IPR000700">
    <property type="entry name" value="PAS-assoc_C"/>
</dbReference>
<dbReference type="SUPFAM" id="SSF47384">
    <property type="entry name" value="Homodimeric domain of signal transducing histidine kinase"/>
    <property type="match status" value="1"/>
</dbReference>
<dbReference type="SUPFAM" id="SSF55785">
    <property type="entry name" value="PYP-like sensor domain (PAS domain)"/>
    <property type="match status" value="2"/>
</dbReference>
<dbReference type="PANTHER" id="PTHR43711:SF1">
    <property type="entry name" value="HISTIDINE KINASE 1"/>
    <property type="match status" value="1"/>
</dbReference>
<dbReference type="Proteomes" id="UP000199170">
    <property type="component" value="Unassembled WGS sequence"/>
</dbReference>
<keyword evidence="4" id="KW-0808">Transferase</keyword>
<feature type="coiled-coil region" evidence="8">
    <location>
        <begin position="247"/>
        <end position="274"/>
    </location>
</feature>
<dbReference type="InterPro" id="IPR036890">
    <property type="entry name" value="HATPase_C_sf"/>
</dbReference>
<dbReference type="SMART" id="SM00387">
    <property type="entry name" value="HATPase_c"/>
    <property type="match status" value="1"/>
</dbReference>
<reference evidence="14" key="1">
    <citation type="submission" date="2016-10" db="EMBL/GenBank/DDBJ databases">
        <authorList>
            <person name="Varghese N."/>
            <person name="Submissions S."/>
        </authorList>
    </citation>
    <scope>NUCLEOTIDE SEQUENCE [LARGE SCALE GENOMIC DNA]</scope>
    <source>
        <strain evidence="14">CGMCC 1.10118</strain>
    </source>
</reference>
<evidence type="ECO:0000259" key="11">
    <source>
        <dbReference type="PROSITE" id="PS50112"/>
    </source>
</evidence>
<dbReference type="InterPro" id="IPR050736">
    <property type="entry name" value="Sensor_HK_Regulatory"/>
</dbReference>
<evidence type="ECO:0000259" key="10">
    <source>
        <dbReference type="PROSITE" id="PS50110"/>
    </source>
</evidence>
<dbReference type="Gene3D" id="3.40.50.2300">
    <property type="match status" value="1"/>
</dbReference>
<dbReference type="PROSITE" id="PS50109">
    <property type="entry name" value="HIS_KIN"/>
    <property type="match status" value="1"/>
</dbReference>
<name>A0A1H3H4Y4_9EURY</name>
<sequence length="598" mass="67291">MTGGICILYVDGDADRRTSTASALDDADQRFTVTTEPRTTDALDRLREDPDSIDCLVSEYDLPETDGLTFLERIRDYRSKLPFVVFTGDGSERLASAAFGAGATDYLSREFDDAYDRLSTRIADAVAEFREARTQERDRRLFRRAIEASGHSVYFTERDGTIQYVNSAFEEATGYTAAEARGQTPQILKSGVHDRAFYEDLWDTILDGDVWRNEIVNKRRSGERYVVDQTIAPVKNGCGEVEWFVAVNADITERKEHKEELERSRERLRALLENSPDAIVVHAPDGTVVDLNRQTVDDLGYDREQLLTMNVADFEVEKDVEELRSMWQGMETGERVEIEGRHRRADGSTYPVEVWITKVELEGATRFIAFSRDATERHEYEQELQRQIDRLEQFATVVSHDLRNPLNVASGRLDLLDQRVDSEHLDVATDALDRMAELIEDLLILAREGGQATDREPIDLGAMIDQCWQMIATADASLEVDIEREIAADRPRLKQLLENLVRNAIEHGGDSVTVRIGELDDGFYVADDGPGIPPEERDHVFETGYSSDEDGTGLGLNIVRQIAEAHGWDVRVVESDHGGARFEFLGVETATVASGEAV</sequence>
<evidence type="ECO:0000256" key="3">
    <source>
        <dbReference type="ARBA" id="ARBA00022553"/>
    </source>
</evidence>
<gene>
    <name evidence="13" type="ORF">SAMN04487946_106140</name>
</gene>
<feature type="domain" description="PAC" evidence="12">
    <location>
        <begin position="336"/>
        <end position="386"/>
    </location>
</feature>
<dbReference type="PANTHER" id="PTHR43711">
    <property type="entry name" value="TWO-COMPONENT HISTIDINE KINASE"/>
    <property type="match status" value="1"/>
</dbReference>
<dbReference type="CDD" id="cd00156">
    <property type="entry name" value="REC"/>
    <property type="match status" value="1"/>
</dbReference>
<dbReference type="InterPro" id="IPR005467">
    <property type="entry name" value="His_kinase_dom"/>
</dbReference>
<dbReference type="PROSITE" id="PS50110">
    <property type="entry name" value="RESPONSE_REGULATORY"/>
    <property type="match status" value="1"/>
</dbReference>